<gene>
    <name evidence="3" type="ORF">IFJ75_13350</name>
</gene>
<name>A0A975BZ85_9CAUL</name>
<dbReference type="Proteomes" id="UP000663918">
    <property type="component" value="Chromosome"/>
</dbReference>
<evidence type="ECO:0000313" key="4">
    <source>
        <dbReference type="Proteomes" id="UP000663918"/>
    </source>
</evidence>
<dbReference type="RefSeq" id="WP_207868682.1">
    <property type="nucleotide sequence ID" value="NZ_CP062222.1"/>
</dbReference>
<dbReference type="InterPro" id="IPR054189">
    <property type="entry name" value="DUF6894"/>
</dbReference>
<keyword evidence="4" id="KW-1185">Reference proteome</keyword>
<feature type="region of interest" description="Disordered" evidence="1">
    <location>
        <begin position="75"/>
        <end position="97"/>
    </location>
</feature>
<evidence type="ECO:0000259" key="2">
    <source>
        <dbReference type="Pfam" id="PF21834"/>
    </source>
</evidence>
<dbReference type="AlphaFoldDB" id="A0A975BZ85"/>
<dbReference type="Pfam" id="PF21834">
    <property type="entry name" value="DUF6894"/>
    <property type="match status" value="1"/>
</dbReference>
<proteinExistence type="predicted"/>
<reference evidence="3" key="1">
    <citation type="submission" date="2020-09" db="EMBL/GenBank/DDBJ databases">
        <title>Brevundimonas sp. LVF2 isolated from a puddle in Goettingen, Germany.</title>
        <authorList>
            <person name="Friedrich I."/>
            <person name="Klassen A."/>
            <person name="Hannes N."/>
            <person name="Schneider D."/>
            <person name="Hertel R."/>
            <person name="Daniel R."/>
        </authorList>
    </citation>
    <scope>NUCLEOTIDE SEQUENCE</scope>
    <source>
        <strain evidence="3">LVF2</strain>
    </source>
</reference>
<dbReference type="KEGG" id="bgoe:IFJ75_13350"/>
<evidence type="ECO:0000256" key="1">
    <source>
        <dbReference type="SAM" id="MobiDB-lite"/>
    </source>
</evidence>
<protein>
    <recommendedName>
        <fullName evidence="2">DUF6894 domain-containing protein</fullName>
    </recommendedName>
</protein>
<feature type="domain" description="DUF6894" evidence="2">
    <location>
        <begin position="106"/>
        <end position="173"/>
    </location>
</feature>
<sequence>MAGSRVSVQPVARLGQSRIRVNSVKHVHLGRFVVAAVKAEIDHRLLLEGRGYGLPVQQRPAPVVPDAPARPFGVAPLQGPARRGPQPDARRSGTNQSGQGFGFMPRYFFSTANGHRIKDDEGDILANDTAARHMAIEILSEVLPSQREHLGEGGRYSVIVADDQANPLYEITATAKRYAQ</sequence>
<dbReference type="EMBL" id="CP062222">
    <property type="protein sequence ID" value="QTC90260.1"/>
    <property type="molecule type" value="Genomic_DNA"/>
</dbReference>
<accession>A0A975BZ85</accession>
<evidence type="ECO:0000313" key="3">
    <source>
        <dbReference type="EMBL" id="QTC90260.1"/>
    </source>
</evidence>
<organism evidence="3 4">
    <name type="scientific">Brevundimonas goettingensis</name>
    <dbReference type="NCBI Taxonomy" id="2774190"/>
    <lineage>
        <taxon>Bacteria</taxon>
        <taxon>Pseudomonadati</taxon>
        <taxon>Pseudomonadota</taxon>
        <taxon>Alphaproteobacteria</taxon>
        <taxon>Caulobacterales</taxon>
        <taxon>Caulobacteraceae</taxon>
        <taxon>Brevundimonas</taxon>
    </lineage>
</organism>